<gene>
    <name evidence="2" type="ORF">SORBI_3001G327000</name>
</gene>
<evidence type="ECO:0000313" key="3">
    <source>
        <dbReference type="Proteomes" id="UP000000768"/>
    </source>
</evidence>
<reference evidence="2 3" key="1">
    <citation type="journal article" date="2009" name="Nature">
        <title>The Sorghum bicolor genome and the diversification of grasses.</title>
        <authorList>
            <person name="Paterson A.H."/>
            <person name="Bowers J.E."/>
            <person name="Bruggmann R."/>
            <person name="Dubchak I."/>
            <person name="Grimwood J."/>
            <person name="Gundlach H."/>
            <person name="Haberer G."/>
            <person name="Hellsten U."/>
            <person name="Mitros T."/>
            <person name="Poliakov A."/>
            <person name="Schmutz J."/>
            <person name="Spannagl M."/>
            <person name="Tang H."/>
            <person name="Wang X."/>
            <person name="Wicker T."/>
            <person name="Bharti A.K."/>
            <person name="Chapman J."/>
            <person name="Feltus F.A."/>
            <person name="Gowik U."/>
            <person name="Grigoriev I.V."/>
            <person name="Lyons E."/>
            <person name="Maher C.A."/>
            <person name="Martis M."/>
            <person name="Narechania A."/>
            <person name="Otillar R.P."/>
            <person name="Penning B.W."/>
            <person name="Salamov A.A."/>
            <person name="Wang Y."/>
            <person name="Zhang L."/>
            <person name="Carpita N.C."/>
            <person name="Freeling M."/>
            <person name="Gingle A.R."/>
            <person name="Hash C.T."/>
            <person name="Keller B."/>
            <person name="Klein P."/>
            <person name="Kresovich S."/>
            <person name="McCann M.C."/>
            <person name="Ming R."/>
            <person name="Peterson D.G."/>
            <person name="Mehboob-ur-Rahman"/>
            <person name="Ware D."/>
            <person name="Westhoff P."/>
            <person name="Mayer K.F."/>
            <person name="Messing J."/>
            <person name="Rokhsar D.S."/>
        </authorList>
    </citation>
    <scope>NUCLEOTIDE SEQUENCE [LARGE SCALE GENOMIC DNA]</scope>
    <source>
        <strain evidence="3">cv. BTx623</strain>
    </source>
</reference>
<dbReference type="Gramene" id="OQU92315">
    <property type="protein sequence ID" value="OQU92315"/>
    <property type="gene ID" value="SORBI_3001G327000"/>
</dbReference>
<keyword evidence="3" id="KW-1185">Reference proteome</keyword>
<name>A0A1Z5S9B2_SORBI</name>
<dbReference type="InterPro" id="IPR001810">
    <property type="entry name" value="F-box_dom"/>
</dbReference>
<dbReference type="Proteomes" id="UP000000768">
    <property type="component" value="Chromosome 1"/>
</dbReference>
<feature type="domain" description="F-box" evidence="1">
    <location>
        <begin position="15"/>
        <end position="55"/>
    </location>
</feature>
<dbReference type="EMBL" id="CM000760">
    <property type="protein sequence ID" value="OQU92315.1"/>
    <property type="molecule type" value="Genomic_DNA"/>
</dbReference>
<dbReference type="eggNOG" id="ENOG502QWH8">
    <property type="taxonomic scope" value="Eukaryota"/>
</dbReference>
<dbReference type="InParanoid" id="A0A1Z5S9B2"/>
<dbReference type="OMA" id="DSSACAY"/>
<dbReference type="Pfam" id="PF24750">
    <property type="entry name" value="b-prop_At3g26010-like"/>
    <property type="match status" value="1"/>
</dbReference>
<dbReference type="SUPFAM" id="SSF81383">
    <property type="entry name" value="F-box domain"/>
    <property type="match status" value="1"/>
</dbReference>
<proteinExistence type="predicted"/>
<reference evidence="3" key="2">
    <citation type="journal article" date="2018" name="Plant J.">
        <title>The Sorghum bicolor reference genome: improved assembly, gene annotations, a transcriptome atlas, and signatures of genome organization.</title>
        <authorList>
            <person name="McCormick R.F."/>
            <person name="Truong S.K."/>
            <person name="Sreedasyam A."/>
            <person name="Jenkins J."/>
            <person name="Shu S."/>
            <person name="Sims D."/>
            <person name="Kennedy M."/>
            <person name="Amirebrahimi M."/>
            <person name="Weers B.D."/>
            <person name="McKinley B."/>
            <person name="Mattison A."/>
            <person name="Morishige D.T."/>
            <person name="Grimwood J."/>
            <person name="Schmutz J."/>
            <person name="Mullet J.E."/>
        </authorList>
    </citation>
    <scope>NUCLEOTIDE SEQUENCE [LARGE SCALE GENOMIC DNA]</scope>
    <source>
        <strain evidence="3">cv. BTx623</strain>
    </source>
</reference>
<sequence>MDGCKKSATSAGADLTDDLIVEILSRLPAKSICRFKCVSRHWYGLITHPERRKKIPQTLSGFFHPSYRLWLDNEDLKVLPGFVGIMESEELPFLDSSLPFVTGYRSIIPKVCSNGLLFCLCWKVAPRDEADFVSQTQAAFLCITFSALTRPSPPHFHVFEVIHGDEDYGYIDGVNIYSSETGTWSYKGNGWGDELQLVKSRDVFLNGVMHLLTYDFKILTVDTQGKKWRTIPLLETMCVSCMWRGPVAFIGQSHGLLHCINMRYPDFSKLSVWILEDYDSGEWILKYSISTSHIFGEKNLRFEEDYALIAIHPECNLVYFAWQYEDKLMSYDMERGEICVICDIKEHLYDPFVPYLPYIPFLSDSLADQG</sequence>
<dbReference type="PANTHER" id="PTHR35546">
    <property type="entry name" value="F-BOX PROTEIN INTERACTION DOMAIN PROTEIN-RELATED"/>
    <property type="match status" value="1"/>
</dbReference>
<dbReference type="Pfam" id="PF00646">
    <property type="entry name" value="F-box"/>
    <property type="match status" value="1"/>
</dbReference>
<accession>A0A1Z5S9B2</accession>
<dbReference type="SMART" id="SM00256">
    <property type="entry name" value="FBOX"/>
    <property type="match status" value="1"/>
</dbReference>
<dbReference type="AlphaFoldDB" id="A0A1Z5S9B2"/>
<organism evidence="2 3">
    <name type="scientific">Sorghum bicolor</name>
    <name type="common">Sorghum</name>
    <name type="synonym">Sorghum vulgare</name>
    <dbReference type="NCBI Taxonomy" id="4558"/>
    <lineage>
        <taxon>Eukaryota</taxon>
        <taxon>Viridiplantae</taxon>
        <taxon>Streptophyta</taxon>
        <taxon>Embryophyta</taxon>
        <taxon>Tracheophyta</taxon>
        <taxon>Spermatophyta</taxon>
        <taxon>Magnoliopsida</taxon>
        <taxon>Liliopsida</taxon>
        <taxon>Poales</taxon>
        <taxon>Poaceae</taxon>
        <taxon>PACMAD clade</taxon>
        <taxon>Panicoideae</taxon>
        <taxon>Andropogonodae</taxon>
        <taxon>Andropogoneae</taxon>
        <taxon>Sorghinae</taxon>
        <taxon>Sorghum</taxon>
    </lineage>
</organism>
<dbReference type="InterPro" id="IPR056592">
    <property type="entry name" value="Beta-prop_At3g26010-like"/>
</dbReference>
<dbReference type="InterPro" id="IPR036047">
    <property type="entry name" value="F-box-like_dom_sf"/>
</dbReference>
<dbReference type="InterPro" id="IPR055290">
    <property type="entry name" value="At3g26010-like"/>
</dbReference>
<evidence type="ECO:0000259" key="1">
    <source>
        <dbReference type="SMART" id="SM00256"/>
    </source>
</evidence>
<dbReference type="Gene3D" id="1.20.1280.50">
    <property type="match status" value="1"/>
</dbReference>
<dbReference type="STRING" id="4558.A0A1Z5S9B2"/>
<evidence type="ECO:0000313" key="2">
    <source>
        <dbReference type="EMBL" id="OQU92315.1"/>
    </source>
</evidence>
<dbReference type="CDD" id="cd22157">
    <property type="entry name" value="F-box_AtFBW1-like"/>
    <property type="match status" value="1"/>
</dbReference>
<protein>
    <recommendedName>
        <fullName evidence="1">F-box domain-containing protein</fullName>
    </recommendedName>
</protein>
<dbReference type="PANTHER" id="PTHR35546:SF105">
    <property type="entry name" value="OS05G0139200 PROTEIN"/>
    <property type="match status" value="1"/>
</dbReference>